<dbReference type="EMBL" id="BTGU01000322">
    <property type="protein sequence ID" value="GMN66414.1"/>
    <property type="molecule type" value="Genomic_DNA"/>
</dbReference>
<dbReference type="AlphaFoldDB" id="A0AA88E213"/>
<organism evidence="1 2">
    <name type="scientific">Ficus carica</name>
    <name type="common">Common fig</name>
    <dbReference type="NCBI Taxonomy" id="3494"/>
    <lineage>
        <taxon>Eukaryota</taxon>
        <taxon>Viridiplantae</taxon>
        <taxon>Streptophyta</taxon>
        <taxon>Embryophyta</taxon>
        <taxon>Tracheophyta</taxon>
        <taxon>Spermatophyta</taxon>
        <taxon>Magnoliopsida</taxon>
        <taxon>eudicotyledons</taxon>
        <taxon>Gunneridae</taxon>
        <taxon>Pentapetalae</taxon>
        <taxon>rosids</taxon>
        <taxon>fabids</taxon>
        <taxon>Rosales</taxon>
        <taxon>Moraceae</taxon>
        <taxon>Ficeae</taxon>
        <taxon>Ficus</taxon>
    </lineage>
</organism>
<gene>
    <name evidence="1" type="ORF">TIFTF001_035477</name>
</gene>
<protein>
    <submittedName>
        <fullName evidence="1">Uncharacterized protein</fullName>
    </submittedName>
</protein>
<keyword evidence="2" id="KW-1185">Reference proteome</keyword>
<name>A0AA88E213_FICCA</name>
<accession>A0AA88E213</accession>
<sequence>MEGRSNWIKTPTMETEVDFKVAIRCKCDLVAVSKAEHGYGFDRWLDEAHYQLPRNVDDSNDRSMKSIVRVEEEANQPRFRSKQKMTLLELHAKSCIQALLDGQALSVLVCRGYGAQVQNQ</sequence>
<comment type="caution">
    <text evidence="1">The sequence shown here is derived from an EMBL/GenBank/DDBJ whole genome shotgun (WGS) entry which is preliminary data.</text>
</comment>
<reference evidence="1" key="1">
    <citation type="submission" date="2023-07" db="EMBL/GenBank/DDBJ databases">
        <title>draft genome sequence of fig (Ficus carica).</title>
        <authorList>
            <person name="Takahashi T."/>
            <person name="Nishimura K."/>
        </authorList>
    </citation>
    <scope>NUCLEOTIDE SEQUENCE</scope>
</reference>
<evidence type="ECO:0000313" key="1">
    <source>
        <dbReference type="EMBL" id="GMN66414.1"/>
    </source>
</evidence>
<proteinExistence type="predicted"/>
<dbReference type="Proteomes" id="UP001187192">
    <property type="component" value="Unassembled WGS sequence"/>
</dbReference>
<evidence type="ECO:0000313" key="2">
    <source>
        <dbReference type="Proteomes" id="UP001187192"/>
    </source>
</evidence>